<feature type="non-terminal residue" evidence="1">
    <location>
        <position position="127"/>
    </location>
</feature>
<accession>X0UA08</accession>
<sequence length="127" mass="13580">MEDLTGQVSEVSSIEALEWNNFYQEWANFIEAFVAMSVGDLNQMRKSTAAVSIQGQWTESSGGSLAYILGMNTGILAPHAYARGQVFQFRPNVNNTVGATTVNVGSMGVKSLLRESGAALQAADLST</sequence>
<gene>
    <name evidence="1" type="ORF">S01H1_26467</name>
</gene>
<reference evidence="1" key="1">
    <citation type="journal article" date="2014" name="Front. Microbiol.">
        <title>High frequency of phylogenetically diverse reductive dehalogenase-homologous genes in deep subseafloor sedimentary metagenomes.</title>
        <authorList>
            <person name="Kawai M."/>
            <person name="Futagami T."/>
            <person name="Toyoda A."/>
            <person name="Takaki Y."/>
            <person name="Nishi S."/>
            <person name="Hori S."/>
            <person name="Arai W."/>
            <person name="Tsubouchi T."/>
            <person name="Morono Y."/>
            <person name="Uchiyama I."/>
            <person name="Ito T."/>
            <person name="Fujiyama A."/>
            <person name="Inagaki F."/>
            <person name="Takami H."/>
        </authorList>
    </citation>
    <scope>NUCLEOTIDE SEQUENCE</scope>
    <source>
        <strain evidence="1">Expedition CK06-06</strain>
    </source>
</reference>
<organism evidence="1">
    <name type="scientific">marine sediment metagenome</name>
    <dbReference type="NCBI Taxonomy" id="412755"/>
    <lineage>
        <taxon>unclassified sequences</taxon>
        <taxon>metagenomes</taxon>
        <taxon>ecological metagenomes</taxon>
    </lineage>
</organism>
<comment type="caution">
    <text evidence="1">The sequence shown here is derived from an EMBL/GenBank/DDBJ whole genome shotgun (WGS) entry which is preliminary data.</text>
</comment>
<dbReference type="EMBL" id="BARS01016045">
    <property type="protein sequence ID" value="GAF97187.1"/>
    <property type="molecule type" value="Genomic_DNA"/>
</dbReference>
<evidence type="ECO:0000313" key="1">
    <source>
        <dbReference type="EMBL" id="GAF97187.1"/>
    </source>
</evidence>
<protein>
    <submittedName>
        <fullName evidence="1">Uncharacterized protein</fullName>
    </submittedName>
</protein>
<dbReference type="AlphaFoldDB" id="X0UA08"/>
<proteinExistence type="predicted"/>
<name>X0UA08_9ZZZZ</name>